<feature type="chain" id="PRO_5019017747" description="DUF7728 domain-containing protein" evidence="2">
    <location>
        <begin position="19"/>
        <end position="366"/>
    </location>
</feature>
<feature type="domain" description="DUF7728" evidence="3">
    <location>
        <begin position="60"/>
        <end position="180"/>
    </location>
</feature>
<keyword evidence="1" id="KW-0472">Membrane</keyword>
<reference evidence="4 5" key="1">
    <citation type="journal article" date="2018" name="BMC Genomics">
        <title>Comparative genome analyses reveal sequence features reflecting distinct modes of host-adaptation between dicot and monocot powdery mildew.</title>
        <authorList>
            <person name="Wu Y."/>
            <person name="Ma X."/>
            <person name="Pan Z."/>
            <person name="Kale S.D."/>
            <person name="Song Y."/>
            <person name="King H."/>
            <person name="Zhang Q."/>
            <person name="Presley C."/>
            <person name="Deng X."/>
            <person name="Wei C.I."/>
            <person name="Xiao S."/>
        </authorList>
    </citation>
    <scope>NUCLEOTIDE SEQUENCE [LARGE SCALE GENOMIC DNA]</scope>
    <source>
        <strain evidence="4">UCSC1</strain>
    </source>
</reference>
<evidence type="ECO:0000313" key="5">
    <source>
        <dbReference type="Proteomes" id="UP000285405"/>
    </source>
</evidence>
<feature type="transmembrane region" description="Helical" evidence="1">
    <location>
        <begin position="294"/>
        <end position="318"/>
    </location>
</feature>
<comment type="caution">
    <text evidence="4">The sequence shown here is derived from an EMBL/GenBank/DDBJ whole genome shotgun (WGS) entry which is preliminary data.</text>
</comment>
<name>A0A420ILM5_9PEZI</name>
<protein>
    <recommendedName>
        <fullName evidence="3">DUF7728 domain-containing protein</fullName>
    </recommendedName>
</protein>
<keyword evidence="1" id="KW-1133">Transmembrane helix</keyword>
<evidence type="ECO:0000256" key="1">
    <source>
        <dbReference type="SAM" id="Phobius"/>
    </source>
</evidence>
<evidence type="ECO:0000256" key="2">
    <source>
        <dbReference type="SAM" id="SignalP"/>
    </source>
</evidence>
<keyword evidence="1" id="KW-0812">Transmembrane</keyword>
<evidence type="ECO:0000313" key="4">
    <source>
        <dbReference type="EMBL" id="RKF75423.1"/>
    </source>
</evidence>
<dbReference type="PANTHER" id="PTHR40622">
    <property type="match status" value="1"/>
</dbReference>
<sequence length="366" mass="41316">MLLSRSIVPVFAVGLAQALPVPKYASNFVNNIIGSSDRHDVSEKQWLVQVEYPTELVAKSNSHVNISESILELNFTIQHKDTDYLMLNDIVIYPANVALQTIEAESFTAPHFIKNHNNKWEYVSAAKLGCMVNVDNLRKSKEDVEQITVQIDIFEETATPFHATQTIQLQLSKPYEKLTIKAPPTSISRTHKYSGSIDNKKCNQILCTVKSGITKALTKAKGALKSCHKMIKSHLFKYHKISSSQFRLHEQEPQLNLKFSNPRFHSENSLHYHLRPKNIAFLRKKFLPNIIPTLIGIVAGISAAIIGVLLGHLALYIWSSLRCRISNRYISIEQSDSTDPERDGSNYHQINSPLEDLIASTNEKTN</sequence>
<evidence type="ECO:0000259" key="3">
    <source>
        <dbReference type="Pfam" id="PF24854"/>
    </source>
</evidence>
<keyword evidence="2" id="KW-0732">Signal</keyword>
<accession>A0A420ILM5</accession>
<organism evidence="4 5">
    <name type="scientific">Golovinomyces cichoracearum</name>
    <dbReference type="NCBI Taxonomy" id="62708"/>
    <lineage>
        <taxon>Eukaryota</taxon>
        <taxon>Fungi</taxon>
        <taxon>Dikarya</taxon>
        <taxon>Ascomycota</taxon>
        <taxon>Pezizomycotina</taxon>
        <taxon>Leotiomycetes</taxon>
        <taxon>Erysiphales</taxon>
        <taxon>Erysiphaceae</taxon>
        <taxon>Golovinomyces</taxon>
    </lineage>
</organism>
<dbReference type="Pfam" id="PF24854">
    <property type="entry name" value="DUF7728"/>
    <property type="match status" value="1"/>
</dbReference>
<dbReference type="EMBL" id="MCBR01007896">
    <property type="protein sequence ID" value="RKF75423.1"/>
    <property type="molecule type" value="Genomic_DNA"/>
</dbReference>
<feature type="signal peptide" evidence="2">
    <location>
        <begin position="1"/>
        <end position="18"/>
    </location>
</feature>
<gene>
    <name evidence="4" type="ORF">GcC1_078020</name>
</gene>
<dbReference type="AlphaFoldDB" id="A0A420ILM5"/>
<dbReference type="PANTHER" id="PTHR40622:SF1">
    <property type="match status" value="1"/>
</dbReference>
<dbReference type="InterPro" id="IPR056145">
    <property type="entry name" value="DUF7728"/>
</dbReference>
<dbReference type="Proteomes" id="UP000285405">
    <property type="component" value="Unassembled WGS sequence"/>
</dbReference>
<dbReference type="OrthoDB" id="5409353at2759"/>
<proteinExistence type="predicted"/>